<organism evidence="2 3">
    <name type="scientific">Cellulosimicrobium protaetiae</name>
    <dbReference type="NCBI Taxonomy" id="2587808"/>
    <lineage>
        <taxon>Bacteria</taxon>
        <taxon>Bacillati</taxon>
        <taxon>Actinomycetota</taxon>
        <taxon>Actinomycetes</taxon>
        <taxon>Micrococcales</taxon>
        <taxon>Promicromonosporaceae</taxon>
        <taxon>Cellulosimicrobium</taxon>
    </lineage>
</organism>
<dbReference type="EMBL" id="CP052757">
    <property type="protein sequence ID" value="QJW35897.1"/>
    <property type="molecule type" value="Genomic_DNA"/>
</dbReference>
<feature type="region of interest" description="Disordered" evidence="1">
    <location>
        <begin position="1"/>
        <end position="27"/>
    </location>
</feature>
<dbReference type="InterPro" id="IPR036102">
    <property type="entry name" value="OsmC/Ohrsf"/>
</dbReference>
<sequence length="164" mass="17545">MTTEPATTTPQTGPDEIAPSSPSPTDALWVERTGVRTYTGYSARGAQVLIGPASEGAVFTPGELLKIALAACAGMSSDRTFARRLGDDYAVTIHAEGVKDMPEDRYPEITERFEIDLSSLDDEARERLLTVAERAIEKTCTVGRTIKAGATVHTVFQQPGGSVE</sequence>
<dbReference type="RefSeq" id="WP_154797983.1">
    <property type="nucleotide sequence ID" value="NZ_CP052757.1"/>
</dbReference>
<dbReference type="KEGG" id="cprt:FIC82_006495"/>
<dbReference type="AlphaFoldDB" id="A0A6M5UBM2"/>
<proteinExistence type="predicted"/>
<evidence type="ECO:0000256" key="1">
    <source>
        <dbReference type="SAM" id="MobiDB-lite"/>
    </source>
</evidence>
<accession>A0A6M5UBM2</accession>
<dbReference type="OrthoDB" id="4703953at2"/>
<dbReference type="SUPFAM" id="SSF82784">
    <property type="entry name" value="OsmC-like"/>
    <property type="match status" value="1"/>
</dbReference>
<name>A0A6M5UBM2_9MICO</name>
<dbReference type="InterPro" id="IPR015946">
    <property type="entry name" value="KH_dom-like_a/b"/>
</dbReference>
<reference evidence="3" key="1">
    <citation type="journal article" date="2022" name="Int. J. Syst. Evol. Microbiol.">
        <title>Cellulosimicrobium protaetiae sp. nov., isolated from the gut of the larva of Protaetia brevitarsis seulensis.</title>
        <authorList>
            <person name="Le Han H."/>
            <person name="Nguyen T.T.H."/>
            <person name="Li Z."/>
            <person name="Shin N.R."/>
            <person name="Kim S.G."/>
        </authorList>
    </citation>
    <scope>NUCLEOTIDE SEQUENCE [LARGE SCALE GENOMIC DNA]</scope>
    <source>
        <strain evidence="3">BI34</strain>
    </source>
</reference>
<dbReference type="Proteomes" id="UP000451354">
    <property type="component" value="Chromosome"/>
</dbReference>
<evidence type="ECO:0000313" key="2">
    <source>
        <dbReference type="EMBL" id="QJW35897.1"/>
    </source>
</evidence>
<keyword evidence="3" id="KW-1185">Reference proteome</keyword>
<evidence type="ECO:0000313" key="3">
    <source>
        <dbReference type="Proteomes" id="UP000451354"/>
    </source>
</evidence>
<gene>
    <name evidence="2" type="ORF">FIC82_006495</name>
</gene>
<dbReference type="Pfam" id="PF02566">
    <property type="entry name" value="OsmC"/>
    <property type="match status" value="1"/>
</dbReference>
<feature type="compositionally biased region" description="Low complexity" evidence="1">
    <location>
        <begin position="1"/>
        <end position="14"/>
    </location>
</feature>
<dbReference type="InterPro" id="IPR003718">
    <property type="entry name" value="OsmC/Ohr_fam"/>
</dbReference>
<dbReference type="Gene3D" id="3.30.300.20">
    <property type="match status" value="1"/>
</dbReference>
<protein>
    <submittedName>
        <fullName evidence="2">OsmC family protein</fullName>
    </submittedName>
</protein>